<evidence type="ECO:0000256" key="5">
    <source>
        <dbReference type="ARBA" id="ARBA00022695"/>
    </source>
</evidence>
<evidence type="ECO:0000313" key="9">
    <source>
        <dbReference type="EMBL" id="CAK9014869.1"/>
    </source>
</evidence>
<keyword evidence="5" id="KW-0548">Nucleotidyltransferase</keyword>
<evidence type="ECO:0000256" key="3">
    <source>
        <dbReference type="ARBA" id="ARBA00022478"/>
    </source>
</evidence>
<feature type="domain" description="DNA-directed RNA polymerase subunit 2 hybrid-binding" evidence="8">
    <location>
        <begin position="146"/>
        <end position="326"/>
    </location>
</feature>
<keyword evidence="6" id="KW-0804">Transcription</keyword>
<feature type="region of interest" description="Disordered" evidence="7">
    <location>
        <begin position="483"/>
        <end position="502"/>
    </location>
</feature>
<dbReference type="Gene3D" id="2.40.270.10">
    <property type="entry name" value="DNA-directed RNA polymerase, subunit 2, domain 6"/>
    <property type="match status" value="2"/>
</dbReference>
<keyword evidence="4" id="KW-0808">Transferase</keyword>
<organism evidence="9 10">
    <name type="scientific">Durusdinium trenchii</name>
    <dbReference type="NCBI Taxonomy" id="1381693"/>
    <lineage>
        <taxon>Eukaryota</taxon>
        <taxon>Sar</taxon>
        <taxon>Alveolata</taxon>
        <taxon>Dinophyceae</taxon>
        <taxon>Suessiales</taxon>
        <taxon>Symbiodiniaceae</taxon>
        <taxon>Durusdinium</taxon>
    </lineage>
</organism>
<dbReference type="Pfam" id="PF00562">
    <property type="entry name" value="RNA_pol_Rpb2_6"/>
    <property type="match status" value="2"/>
</dbReference>
<name>A0ABP0JKH8_9DINO</name>
<keyword evidence="3" id="KW-0240">DNA-directed RNA polymerase</keyword>
<dbReference type="Proteomes" id="UP001642484">
    <property type="component" value="Unassembled WGS sequence"/>
</dbReference>
<dbReference type="SUPFAM" id="SSF64484">
    <property type="entry name" value="beta and beta-prime subunits of DNA dependent RNA-polymerase"/>
    <property type="match status" value="1"/>
</dbReference>
<evidence type="ECO:0000256" key="2">
    <source>
        <dbReference type="ARBA" id="ARBA00012418"/>
    </source>
</evidence>
<evidence type="ECO:0000256" key="6">
    <source>
        <dbReference type="ARBA" id="ARBA00023163"/>
    </source>
</evidence>
<evidence type="ECO:0000256" key="1">
    <source>
        <dbReference type="ARBA" id="ARBA00006835"/>
    </source>
</evidence>
<evidence type="ECO:0000256" key="4">
    <source>
        <dbReference type="ARBA" id="ARBA00022679"/>
    </source>
</evidence>
<feature type="region of interest" description="Disordered" evidence="7">
    <location>
        <begin position="1"/>
        <end position="38"/>
    </location>
</feature>
<dbReference type="InterPro" id="IPR037033">
    <property type="entry name" value="DNA-dir_RNAP_su2_hyb_sf"/>
</dbReference>
<proteinExistence type="inferred from homology"/>
<reference evidence="9 10" key="1">
    <citation type="submission" date="2024-02" db="EMBL/GenBank/DDBJ databases">
        <authorList>
            <person name="Chen Y."/>
            <person name="Shah S."/>
            <person name="Dougan E. K."/>
            <person name="Thang M."/>
            <person name="Chan C."/>
        </authorList>
    </citation>
    <scope>NUCLEOTIDE SEQUENCE [LARGE SCALE GENOMIC DNA]</scope>
</reference>
<gene>
    <name evidence="9" type="ORF">CCMP2556_LOCUS11875</name>
</gene>
<keyword evidence="10" id="KW-1185">Reference proteome</keyword>
<sequence length="502" mass="56627">MARNRDTASLRSREAASDEDPMASRDSQHGGDRLGDPRLGKTLHRSLHLLGSWPFDPPCTTATHPEDRMDRPYGAAARKRLFLNVSVLRDLEDFLHGTWSPSPQGRNRLRILAWLAVAGADELPEQLPLRFTHEELEPTELFSTLAALTPFSNHNQSPRNMYQCQMLKQTMATPYHNHEFRPDNKVFRIYCPQSPLVRTQMYDQVHCDEHPIGTNAVVAVITYTGYDMEDAMIINKQSYERGFGHGIVYKTKVLDAAAPGTHERLQLVMTVVRFELFQPISLWTHAWIYSTSKLEAQCKIAPDLESDGFPPIGAYLTEGCSLYCVVNCRGGHTLTKYKDDEPCYVEQDMPWSESGLTPDILFNPHGFPSRMTIGMLIESIAGKTAALEAKKTADATTFRECPRSRSEQPISHQSFFDVCLAPGPTAAEYFGQTLKKHGYKRLGTERMYSGIHGTEIETDIFIGVVYYQRLRHLVMDKAQVRSRGRLDGMSSTGEPLKTEGTH</sequence>
<evidence type="ECO:0000313" key="10">
    <source>
        <dbReference type="Proteomes" id="UP001642484"/>
    </source>
</evidence>
<protein>
    <recommendedName>
        <fullName evidence="2">DNA-directed RNA polymerase</fullName>
        <ecNumber evidence="2">2.7.7.6</ecNumber>
    </recommendedName>
</protein>
<evidence type="ECO:0000256" key="7">
    <source>
        <dbReference type="SAM" id="MobiDB-lite"/>
    </source>
</evidence>
<feature type="domain" description="DNA-directed RNA polymerase subunit 2 hybrid-binding" evidence="8">
    <location>
        <begin position="346"/>
        <end position="488"/>
    </location>
</feature>
<dbReference type="EMBL" id="CAXAMN010005669">
    <property type="protein sequence ID" value="CAK9014869.1"/>
    <property type="molecule type" value="Genomic_DNA"/>
</dbReference>
<evidence type="ECO:0000259" key="8">
    <source>
        <dbReference type="Pfam" id="PF00562"/>
    </source>
</evidence>
<dbReference type="InterPro" id="IPR007120">
    <property type="entry name" value="DNA-dir_RNAP_su2_dom"/>
</dbReference>
<dbReference type="InterPro" id="IPR015712">
    <property type="entry name" value="DNA-dir_RNA_pol_su2"/>
</dbReference>
<dbReference type="EC" id="2.7.7.6" evidence="2"/>
<comment type="similarity">
    <text evidence="1">Belongs to the RNA polymerase beta chain family.</text>
</comment>
<dbReference type="PANTHER" id="PTHR20856">
    <property type="entry name" value="DNA-DIRECTED RNA POLYMERASE I SUBUNIT 2"/>
    <property type="match status" value="1"/>
</dbReference>
<accession>A0ABP0JKH8</accession>
<comment type="caution">
    <text evidence="9">The sequence shown here is derived from an EMBL/GenBank/DDBJ whole genome shotgun (WGS) entry which is preliminary data.</text>
</comment>